<keyword evidence="1" id="KW-0862">Zinc</keyword>
<keyword evidence="1" id="KW-0863">Zinc-finger</keyword>
<reference evidence="4 5" key="1">
    <citation type="journal article" date="2013" name="PLoS Genet.">
        <title>The genome and development-dependent transcriptomes of Pyronema confluens: a window into fungal evolution.</title>
        <authorList>
            <person name="Traeger S."/>
            <person name="Altegoer F."/>
            <person name="Freitag M."/>
            <person name="Gabaldon T."/>
            <person name="Kempken F."/>
            <person name="Kumar A."/>
            <person name="Marcet-Houben M."/>
            <person name="Poggeler S."/>
            <person name="Stajich J.E."/>
            <person name="Nowrousian M."/>
        </authorList>
    </citation>
    <scope>NUCLEOTIDE SEQUENCE [LARGE SCALE GENOMIC DNA]</scope>
    <source>
        <strain evidence="5">CBS 100304</strain>
        <tissue evidence="4">Vegetative mycelium</tissue>
    </source>
</reference>
<evidence type="ECO:0000259" key="3">
    <source>
        <dbReference type="PROSITE" id="PS50157"/>
    </source>
</evidence>
<keyword evidence="5" id="KW-1185">Reference proteome</keyword>
<organism evidence="4 5">
    <name type="scientific">Pyronema omphalodes (strain CBS 100304)</name>
    <name type="common">Pyronema confluens</name>
    <dbReference type="NCBI Taxonomy" id="1076935"/>
    <lineage>
        <taxon>Eukaryota</taxon>
        <taxon>Fungi</taxon>
        <taxon>Dikarya</taxon>
        <taxon>Ascomycota</taxon>
        <taxon>Pezizomycotina</taxon>
        <taxon>Pezizomycetes</taxon>
        <taxon>Pezizales</taxon>
        <taxon>Pyronemataceae</taxon>
        <taxon>Pyronema</taxon>
    </lineage>
</organism>
<dbReference type="Proteomes" id="UP000018144">
    <property type="component" value="Unassembled WGS sequence"/>
</dbReference>
<dbReference type="InterPro" id="IPR013087">
    <property type="entry name" value="Znf_C2H2_type"/>
</dbReference>
<dbReference type="OrthoDB" id="4822at2759"/>
<dbReference type="InterPro" id="IPR036236">
    <property type="entry name" value="Znf_C2H2_sf"/>
</dbReference>
<protein>
    <submittedName>
        <fullName evidence="4">Similar to G patch domain-containing protein 8 acc. no. A2A6A1</fullName>
    </submittedName>
</protein>
<dbReference type="eggNOG" id="ENOG502SA7U">
    <property type="taxonomic scope" value="Eukaryota"/>
</dbReference>
<dbReference type="AlphaFoldDB" id="U4LM44"/>
<gene>
    <name evidence="4" type="ORF">PCON_14249</name>
</gene>
<dbReference type="SUPFAM" id="SSF57667">
    <property type="entry name" value="beta-beta-alpha zinc fingers"/>
    <property type="match status" value="1"/>
</dbReference>
<feature type="compositionally biased region" description="Acidic residues" evidence="2">
    <location>
        <begin position="124"/>
        <end position="137"/>
    </location>
</feature>
<dbReference type="PROSITE" id="PS50157">
    <property type="entry name" value="ZINC_FINGER_C2H2_2"/>
    <property type="match status" value="1"/>
</dbReference>
<dbReference type="PANTHER" id="PTHR47251">
    <property type="entry name" value="FINGER DOMAIN PROTEIN, PUTATIVE (AFU_ORTHOLOGUE AFUA_3G04180)-RELATED"/>
    <property type="match status" value="1"/>
</dbReference>
<feature type="region of interest" description="Disordered" evidence="2">
    <location>
        <begin position="99"/>
        <end position="145"/>
    </location>
</feature>
<dbReference type="EMBL" id="HF936032">
    <property type="protein sequence ID" value="CCX33209.1"/>
    <property type="molecule type" value="Genomic_DNA"/>
</dbReference>
<sequence>MSLPPPLTASAREARFAFYCTLCSKGYSRIHEFEAHENSYDHQHKKRFQEMKAMQKPVFKSERSDDGGGGVMRAIKIEPLGGKKKGGFKSAFGAVEGKKDEGKVLAGGKDPAVTGKKEEAAEQREEESETEDEADAYDPERPTGP</sequence>
<dbReference type="STRING" id="1076935.U4LM44"/>
<accession>U4LM44</accession>
<evidence type="ECO:0000313" key="5">
    <source>
        <dbReference type="Proteomes" id="UP000018144"/>
    </source>
</evidence>
<evidence type="ECO:0000256" key="2">
    <source>
        <dbReference type="SAM" id="MobiDB-lite"/>
    </source>
</evidence>
<dbReference type="OMA" id="YARMNEY"/>
<evidence type="ECO:0000313" key="4">
    <source>
        <dbReference type="EMBL" id="CCX33209.1"/>
    </source>
</evidence>
<evidence type="ECO:0000256" key="1">
    <source>
        <dbReference type="PROSITE-ProRule" id="PRU00042"/>
    </source>
</evidence>
<dbReference type="PROSITE" id="PS00028">
    <property type="entry name" value="ZINC_FINGER_C2H2_1"/>
    <property type="match status" value="1"/>
</dbReference>
<dbReference type="PANTHER" id="PTHR47251:SF1">
    <property type="entry name" value="FINGER DOMAIN PROTEIN, PUTATIVE (AFU_ORTHOLOGUE AFUA_3G04180)-RELATED"/>
    <property type="match status" value="1"/>
</dbReference>
<name>U4LM44_PYROM</name>
<dbReference type="GO" id="GO:0008270">
    <property type="term" value="F:zinc ion binding"/>
    <property type="evidence" value="ECO:0007669"/>
    <property type="project" value="UniProtKB-KW"/>
</dbReference>
<feature type="domain" description="C2H2-type" evidence="3">
    <location>
        <begin position="18"/>
        <end position="47"/>
    </location>
</feature>
<keyword evidence="1" id="KW-0479">Metal-binding</keyword>
<proteinExistence type="predicted"/>